<protein>
    <submittedName>
        <fullName evidence="2">Glycosyltransferase</fullName>
    </submittedName>
</protein>
<feature type="domain" description="Glycosyltransferase 2-like" evidence="1">
    <location>
        <begin position="4"/>
        <end position="128"/>
    </location>
</feature>
<dbReference type="Proteomes" id="UP000664034">
    <property type="component" value="Unassembled WGS sequence"/>
</dbReference>
<dbReference type="CDD" id="cd06433">
    <property type="entry name" value="GT_2_WfgS_like"/>
    <property type="match status" value="1"/>
</dbReference>
<comment type="caution">
    <text evidence="2">The sequence shown here is derived from an EMBL/GenBank/DDBJ whole genome shotgun (WGS) entry which is preliminary data.</text>
</comment>
<dbReference type="AlphaFoldDB" id="A0A939K629"/>
<dbReference type="SUPFAM" id="SSF53448">
    <property type="entry name" value="Nucleotide-diphospho-sugar transferases"/>
    <property type="match status" value="1"/>
</dbReference>
<organism evidence="2 3">
    <name type="scientific">Fibrella rubiginis</name>
    <dbReference type="NCBI Taxonomy" id="2817060"/>
    <lineage>
        <taxon>Bacteria</taxon>
        <taxon>Pseudomonadati</taxon>
        <taxon>Bacteroidota</taxon>
        <taxon>Cytophagia</taxon>
        <taxon>Cytophagales</taxon>
        <taxon>Spirosomataceae</taxon>
        <taxon>Fibrella</taxon>
    </lineage>
</organism>
<dbReference type="RefSeq" id="WP_207365423.1">
    <property type="nucleotide sequence ID" value="NZ_JAFMYV010000007.1"/>
</dbReference>
<dbReference type="PANTHER" id="PTHR43685:SF2">
    <property type="entry name" value="GLYCOSYLTRANSFERASE 2-LIKE DOMAIN-CONTAINING PROTEIN"/>
    <property type="match status" value="1"/>
</dbReference>
<dbReference type="Gene3D" id="3.90.550.10">
    <property type="entry name" value="Spore Coat Polysaccharide Biosynthesis Protein SpsA, Chain A"/>
    <property type="match status" value="1"/>
</dbReference>
<accession>A0A939K629</accession>
<gene>
    <name evidence="2" type="ORF">J2I47_15110</name>
</gene>
<name>A0A939K629_9BACT</name>
<evidence type="ECO:0000313" key="2">
    <source>
        <dbReference type="EMBL" id="MBO0937886.1"/>
    </source>
</evidence>
<sequence>MKITVITVAYNAASVLERTLQSVLAQRDVDLEYLVLDGGSTDGTVDLLKRYDNQLSGWTSEPDQGIYDAMNKGVGRATGDVVAFLNADDIYAHDRVLAQVVAQFANPTVGAVYGDLVYVDAQDRVTRYWQVRPFSSRFFDQGHAPAHPAFFVRRELLLQTGGFRTELTLAADYELMFRVLHIPGFTPRYIPEVLVRMRAGGASNNGWQSVLRGLREMTLAWHLNSKKAPLILWLRILHHRFRQRK</sequence>
<dbReference type="Pfam" id="PF00535">
    <property type="entry name" value="Glycos_transf_2"/>
    <property type="match status" value="1"/>
</dbReference>
<dbReference type="InterPro" id="IPR001173">
    <property type="entry name" value="Glyco_trans_2-like"/>
</dbReference>
<dbReference type="InterPro" id="IPR029044">
    <property type="entry name" value="Nucleotide-diphossugar_trans"/>
</dbReference>
<dbReference type="InterPro" id="IPR050834">
    <property type="entry name" value="Glycosyltransf_2"/>
</dbReference>
<evidence type="ECO:0000313" key="3">
    <source>
        <dbReference type="Proteomes" id="UP000664034"/>
    </source>
</evidence>
<reference evidence="2" key="1">
    <citation type="submission" date="2021-03" db="EMBL/GenBank/DDBJ databases">
        <title>Fibrella sp. HMF5335 genome sequencing and assembly.</title>
        <authorList>
            <person name="Kang H."/>
            <person name="Kim H."/>
            <person name="Bae S."/>
            <person name="Joh K."/>
        </authorList>
    </citation>
    <scope>NUCLEOTIDE SEQUENCE</scope>
    <source>
        <strain evidence="2">HMF5335</strain>
    </source>
</reference>
<evidence type="ECO:0000259" key="1">
    <source>
        <dbReference type="Pfam" id="PF00535"/>
    </source>
</evidence>
<dbReference type="PANTHER" id="PTHR43685">
    <property type="entry name" value="GLYCOSYLTRANSFERASE"/>
    <property type="match status" value="1"/>
</dbReference>
<proteinExistence type="predicted"/>
<dbReference type="EMBL" id="JAFMYV010000007">
    <property type="protein sequence ID" value="MBO0937886.1"/>
    <property type="molecule type" value="Genomic_DNA"/>
</dbReference>
<keyword evidence="3" id="KW-1185">Reference proteome</keyword>